<dbReference type="EMBL" id="BAEH01000019">
    <property type="protein sequence ID" value="GAB17111.1"/>
    <property type="molecule type" value="Genomic_DNA"/>
</dbReference>
<dbReference type="InterPro" id="IPR015286">
    <property type="entry name" value="Porin_fam_mycobact-type"/>
</dbReference>
<gene>
    <name evidence="2" type="ORF">GOEFS_019_00240</name>
</gene>
<name>H0QWB0_9ACTN</name>
<dbReference type="STRING" id="1077974.GOEFS_019_00240"/>
<dbReference type="RefSeq" id="WP_007316449.1">
    <property type="nucleotide sequence ID" value="NZ_BAEH01000019.1"/>
</dbReference>
<evidence type="ECO:0000256" key="1">
    <source>
        <dbReference type="SAM" id="SignalP"/>
    </source>
</evidence>
<proteinExistence type="predicted"/>
<organism evidence="2 3">
    <name type="scientific">Gordonia effusa NBRC 100432</name>
    <dbReference type="NCBI Taxonomy" id="1077974"/>
    <lineage>
        <taxon>Bacteria</taxon>
        <taxon>Bacillati</taxon>
        <taxon>Actinomycetota</taxon>
        <taxon>Actinomycetes</taxon>
        <taxon>Mycobacteriales</taxon>
        <taxon>Gordoniaceae</taxon>
        <taxon>Gordonia</taxon>
    </lineage>
</organism>
<keyword evidence="1" id="KW-0732">Signal</keyword>
<evidence type="ECO:0000313" key="2">
    <source>
        <dbReference type="EMBL" id="GAB17111.1"/>
    </source>
</evidence>
<feature type="signal peptide" evidence="1">
    <location>
        <begin position="1"/>
        <end position="28"/>
    </location>
</feature>
<dbReference type="Gene3D" id="2.60.40.1650">
    <property type="entry name" value="Porin MspA (Ig-like beta-sandwich domain)"/>
    <property type="match status" value="1"/>
</dbReference>
<accession>H0QWB0</accession>
<feature type="chain" id="PRO_5003537001" description="Porin MspA" evidence="1">
    <location>
        <begin position="29"/>
        <end position="217"/>
    </location>
</feature>
<keyword evidence="3" id="KW-1185">Reference proteome</keyword>
<reference evidence="2 3" key="1">
    <citation type="submission" date="2011-12" db="EMBL/GenBank/DDBJ databases">
        <title>Whole genome shotgun sequence of Gordonia effusa NBRC 100432.</title>
        <authorList>
            <person name="Yoshida I."/>
            <person name="Takarada H."/>
            <person name="Hosoyama A."/>
            <person name="Tsuchikane K."/>
            <person name="Katsumata H."/>
            <person name="Yamazaki S."/>
            <person name="Fujita N."/>
        </authorList>
    </citation>
    <scope>NUCLEOTIDE SEQUENCE [LARGE SCALE GENOMIC DNA]</scope>
    <source>
        <strain evidence="2 3">NBRC 100432</strain>
    </source>
</reference>
<dbReference type="Pfam" id="PF09203">
    <property type="entry name" value="MspA"/>
    <property type="match status" value="1"/>
</dbReference>
<dbReference type="eggNOG" id="ENOG5033UEF">
    <property type="taxonomic scope" value="Bacteria"/>
</dbReference>
<protein>
    <recommendedName>
        <fullName evidence="4">Porin MspA</fullName>
    </recommendedName>
</protein>
<comment type="caution">
    <text evidence="2">The sequence shown here is derived from an EMBL/GenBank/DDBJ whole genome shotgun (WGS) entry which is preliminary data.</text>
</comment>
<sequence>MNKTFTRRLAAAAGIAGVALMGLTTVGAGGATAGKLPGGQINKKLVDGTTVNARLYDEFVNYRAGNVANIATSREVWVSGKIRVNIGGGAEGGVIKGGYVVGCQVNLSGVSGGSEGSLDSSGTPSAEGSASISLGPGQAGFVPIIETTSGDYTTYKDYEVNDFTFKGNRGGVAFSQEGFRLNGCAGYASARARFTIKVSTDSVKGVITLWGKPFSIG</sequence>
<dbReference type="Proteomes" id="UP000035034">
    <property type="component" value="Unassembled WGS sequence"/>
</dbReference>
<evidence type="ECO:0000313" key="3">
    <source>
        <dbReference type="Proteomes" id="UP000035034"/>
    </source>
</evidence>
<dbReference type="AlphaFoldDB" id="H0QWB0"/>
<evidence type="ECO:0008006" key="4">
    <source>
        <dbReference type="Google" id="ProtNLM"/>
    </source>
</evidence>
<dbReference type="OrthoDB" id="4540215at2"/>